<dbReference type="NCBIfam" id="TIGR00125">
    <property type="entry name" value="cyt_tran_rel"/>
    <property type="match status" value="1"/>
</dbReference>
<evidence type="ECO:0000256" key="6">
    <source>
        <dbReference type="ARBA" id="ARBA00022695"/>
    </source>
</evidence>
<dbReference type="SUPFAM" id="SSF52374">
    <property type="entry name" value="Nucleotidylyl transferase"/>
    <property type="match status" value="1"/>
</dbReference>
<dbReference type="PANTHER" id="PTHR39321">
    <property type="entry name" value="NICOTINATE-NUCLEOTIDE ADENYLYLTRANSFERASE-RELATED"/>
    <property type="match status" value="1"/>
</dbReference>
<evidence type="ECO:0000313" key="14">
    <source>
        <dbReference type="Proteomes" id="UP000199256"/>
    </source>
</evidence>
<dbReference type="GO" id="GO:0004515">
    <property type="term" value="F:nicotinate-nucleotide adenylyltransferase activity"/>
    <property type="evidence" value="ECO:0007669"/>
    <property type="project" value="UniProtKB-UniRule"/>
</dbReference>
<keyword evidence="9 11" id="KW-0520">NAD</keyword>
<dbReference type="InterPro" id="IPR004821">
    <property type="entry name" value="Cyt_trans-like"/>
</dbReference>
<evidence type="ECO:0000256" key="5">
    <source>
        <dbReference type="ARBA" id="ARBA00022679"/>
    </source>
</evidence>
<evidence type="ECO:0000256" key="1">
    <source>
        <dbReference type="ARBA" id="ARBA00002324"/>
    </source>
</evidence>
<reference evidence="14" key="1">
    <citation type="submission" date="2016-10" db="EMBL/GenBank/DDBJ databases">
        <authorList>
            <person name="Varghese N."/>
            <person name="Submissions S."/>
        </authorList>
    </citation>
    <scope>NUCLEOTIDE SEQUENCE [LARGE SCALE GENOMIC DNA]</scope>
    <source>
        <strain evidence="14">DSM 241</strain>
    </source>
</reference>
<accession>A0A1H7L4T5</accession>
<comment type="catalytic activity">
    <reaction evidence="10 11">
        <text>nicotinate beta-D-ribonucleotide + ATP + H(+) = deamido-NAD(+) + diphosphate</text>
        <dbReference type="Rhea" id="RHEA:22860"/>
        <dbReference type="ChEBI" id="CHEBI:15378"/>
        <dbReference type="ChEBI" id="CHEBI:30616"/>
        <dbReference type="ChEBI" id="CHEBI:33019"/>
        <dbReference type="ChEBI" id="CHEBI:57502"/>
        <dbReference type="ChEBI" id="CHEBI:58437"/>
        <dbReference type="EC" id="2.7.7.18"/>
    </reaction>
</comment>
<evidence type="ECO:0000313" key="13">
    <source>
        <dbReference type="EMBL" id="SEK93800.1"/>
    </source>
</evidence>
<dbReference type="PANTHER" id="PTHR39321:SF3">
    <property type="entry name" value="PHOSPHOPANTETHEINE ADENYLYLTRANSFERASE"/>
    <property type="match status" value="1"/>
</dbReference>
<evidence type="ECO:0000256" key="4">
    <source>
        <dbReference type="ARBA" id="ARBA00022642"/>
    </source>
</evidence>
<comment type="similarity">
    <text evidence="3 11">Belongs to the NadD family.</text>
</comment>
<evidence type="ECO:0000256" key="8">
    <source>
        <dbReference type="ARBA" id="ARBA00022840"/>
    </source>
</evidence>
<evidence type="ECO:0000256" key="2">
    <source>
        <dbReference type="ARBA" id="ARBA00005019"/>
    </source>
</evidence>
<dbReference type="STRING" id="1396821.SAMN05444515_10713"/>
<keyword evidence="14" id="KW-1185">Reference proteome</keyword>
<dbReference type="CDD" id="cd02165">
    <property type="entry name" value="NMNAT"/>
    <property type="match status" value="1"/>
</dbReference>
<dbReference type="GO" id="GO:0009435">
    <property type="term" value="P:NAD+ biosynthetic process"/>
    <property type="evidence" value="ECO:0007669"/>
    <property type="project" value="UniProtKB-UniRule"/>
</dbReference>
<dbReference type="EMBL" id="FOAA01000007">
    <property type="protein sequence ID" value="SEK93800.1"/>
    <property type="molecule type" value="Genomic_DNA"/>
</dbReference>
<dbReference type="InterPro" id="IPR014729">
    <property type="entry name" value="Rossmann-like_a/b/a_fold"/>
</dbReference>
<feature type="domain" description="Cytidyltransferase-like" evidence="12">
    <location>
        <begin position="4"/>
        <end position="180"/>
    </location>
</feature>
<evidence type="ECO:0000256" key="7">
    <source>
        <dbReference type="ARBA" id="ARBA00022741"/>
    </source>
</evidence>
<dbReference type="OrthoDB" id="5295945at2"/>
<keyword evidence="8 11" id="KW-0067">ATP-binding</keyword>
<evidence type="ECO:0000256" key="3">
    <source>
        <dbReference type="ARBA" id="ARBA00009014"/>
    </source>
</evidence>
<dbReference type="HAMAP" id="MF_00244">
    <property type="entry name" value="NaMN_adenylyltr"/>
    <property type="match status" value="1"/>
</dbReference>
<dbReference type="UniPathway" id="UPA00253">
    <property type="reaction ID" value="UER00332"/>
</dbReference>
<dbReference type="RefSeq" id="WP_090252931.1">
    <property type="nucleotide sequence ID" value="NZ_FOAA01000007.1"/>
</dbReference>
<keyword evidence="7 11" id="KW-0547">Nucleotide-binding</keyword>
<keyword evidence="5 11" id="KW-0808">Transferase</keyword>
<proteinExistence type="inferred from homology"/>
<evidence type="ECO:0000256" key="11">
    <source>
        <dbReference type="HAMAP-Rule" id="MF_00244"/>
    </source>
</evidence>
<evidence type="ECO:0000256" key="10">
    <source>
        <dbReference type="ARBA" id="ARBA00048721"/>
    </source>
</evidence>
<dbReference type="Gene3D" id="3.40.50.620">
    <property type="entry name" value="HUPs"/>
    <property type="match status" value="1"/>
</dbReference>
<dbReference type="InterPro" id="IPR005248">
    <property type="entry name" value="NadD/NMNAT"/>
</dbReference>
<evidence type="ECO:0000259" key="12">
    <source>
        <dbReference type="Pfam" id="PF01467"/>
    </source>
</evidence>
<dbReference type="EC" id="2.7.7.18" evidence="11"/>
<dbReference type="Proteomes" id="UP000199256">
    <property type="component" value="Unassembled WGS sequence"/>
</dbReference>
<dbReference type="Pfam" id="PF01467">
    <property type="entry name" value="CTP_transf_like"/>
    <property type="match status" value="1"/>
</dbReference>
<dbReference type="NCBIfam" id="TIGR00482">
    <property type="entry name" value="nicotinate (nicotinamide) nucleotide adenylyltransferase"/>
    <property type="match status" value="1"/>
</dbReference>
<keyword evidence="6 11" id="KW-0548">Nucleotidyltransferase</keyword>
<dbReference type="NCBIfam" id="NF000840">
    <property type="entry name" value="PRK00071.1-3"/>
    <property type="match status" value="1"/>
</dbReference>
<protein>
    <recommendedName>
        <fullName evidence="11">Probable nicotinate-nucleotide adenylyltransferase</fullName>
        <ecNumber evidence="11">2.7.7.18</ecNumber>
    </recommendedName>
    <alternativeName>
        <fullName evidence="11">Deamido-NAD(+) diphosphorylase</fullName>
    </alternativeName>
    <alternativeName>
        <fullName evidence="11">Deamido-NAD(+) pyrophosphorylase</fullName>
    </alternativeName>
    <alternativeName>
        <fullName evidence="11">Nicotinate mononucleotide adenylyltransferase</fullName>
        <shortName evidence="11">NaMN adenylyltransferase</shortName>
    </alternativeName>
</protein>
<dbReference type="GO" id="GO:0005524">
    <property type="term" value="F:ATP binding"/>
    <property type="evidence" value="ECO:0007669"/>
    <property type="project" value="UniProtKB-KW"/>
</dbReference>
<sequence length="212" mass="23484">MIGILGGTFDPIHFGHLRPALEVKEHLGMDEVRFIPCGLPPHRRQPAVSVTHRAAMVELAVQGQPGFVMDPRELQREGPSYSVDTLESLRAELGQAVPLCLMLGMDAFAGLSSWHRWREITRLAHVVVSHRPGSPASHDLGDWMEDHCTQDPQDLRRTPAGRVFFLPVTQLDISATAIRRLTARGCSPLYLTPRVVVDYIADQGLYGPAAIR</sequence>
<gene>
    <name evidence="11" type="primary">nadD</name>
    <name evidence="13" type="ORF">SAMN05444515_10713</name>
</gene>
<name>A0A1H7L4T5_9GAMM</name>
<comment type="function">
    <text evidence="1 11">Catalyzes the reversible adenylation of nicotinate mononucleotide (NaMN) to nicotinic acid adenine dinucleotide (NaAD).</text>
</comment>
<comment type="pathway">
    <text evidence="2 11">Cofactor biosynthesis; NAD(+) biosynthesis; deamido-NAD(+) from nicotinate D-ribonucleotide: step 1/1.</text>
</comment>
<dbReference type="NCBIfam" id="NF000839">
    <property type="entry name" value="PRK00071.1-1"/>
    <property type="match status" value="1"/>
</dbReference>
<dbReference type="AlphaFoldDB" id="A0A1H7L4T5"/>
<organism evidence="13 14">
    <name type="scientific">Ectothiorhodospira marina</name>
    <dbReference type="NCBI Taxonomy" id="1396821"/>
    <lineage>
        <taxon>Bacteria</taxon>
        <taxon>Pseudomonadati</taxon>
        <taxon>Pseudomonadota</taxon>
        <taxon>Gammaproteobacteria</taxon>
        <taxon>Chromatiales</taxon>
        <taxon>Ectothiorhodospiraceae</taxon>
        <taxon>Ectothiorhodospira</taxon>
    </lineage>
</organism>
<keyword evidence="4 11" id="KW-0662">Pyridine nucleotide biosynthesis</keyword>
<evidence type="ECO:0000256" key="9">
    <source>
        <dbReference type="ARBA" id="ARBA00023027"/>
    </source>
</evidence>